<evidence type="ECO:0000313" key="1">
    <source>
        <dbReference type="EnsemblPlants" id="cds.novel_model_7207_5bd9a17a"/>
    </source>
</evidence>
<dbReference type="Gramene" id="novel_model_7207_5bd9a17a">
    <property type="protein sequence ID" value="cds.novel_model_7207_5bd9a17a"/>
    <property type="gene ID" value="novel_gene_3788_5bd9a17a"/>
</dbReference>
<dbReference type="AlphaFoldDB" id="A0A803RAX5"/>
<dbReference type="Proteomes" id="UP000596661">
    <property type="component" value="Unassembled WGS sequence"/>
</dbReference>
<protein>
    <submittedName>
        <fullName evidence="1">Uncharacterized protein</fullName>
    </submittedName>
</protein>
<dbReference type="EnsemblPlants" id="novel_model_7207_5bd9a17a">
    <property type="protein sequence ID" value="cds.novel_model_7207_5bd9a17a"/>
    <property type="gene ID" value="novel_gene_3788_5bd9a17a"/>
</dbReference>
<accession>A0A803RAX5</accession>
<reference evidence="1" key="1">
    <citation type="submission" date="2021-03" db="UniProtKB">
        <authorList>
            <consortium name="EnsemblPlants"/>
        </authorList>
    </citation>
    <scope>IDENTIFICATION</scope>
</reference>
<proteinExistence type="predicted"/>
<sequence length="62" mass="7240">MWDNILSLISPFRWLFLLTNLETPYHKSPFARLFLFGSQASLHYLDLVQLANHLDRCGSKTC</sequence>
<organism evidence="1 2">
    <name type="scientific">Cannabis sativa</name>
    <name type="common">Hemp</name>
    <name type="synonym">Marijuana</name>
    <dbReference type="NCBI Taxonomy" id="3483"/>
    <lineage>
        <taxon>Eukaryota</taxon>
        <taxon>Viridiplantae</taxon>
        <taxon>Streptophyta</taxon>
        <taxon>Embryophyta</taxon>
        <taxon>Tracheophyta</taxon>
        <taxon>Spermatophyta</taxon>
        <taxon>Magnoliopsida</taxon>
        <taxon>eudicotyledons</taxon>
        <taxon>Gunneridae</taxon>
        <taxon>Pentapetalae</taxon>
        <taxon>rosids</taxon>
        <taxon>fabids</taxon>
        <taxon>Rosales</taxon>
        <taxon>Cannabaceae</taxon>
        <taxon>Cannabis</taxon>
    </lineage>
</organism>
<evidence type="ECO:0000313" key="2">
    <source>
        <dbReference type="Proteomes" id="UP000596661"/>
    </source>
</evidence>
<name>A0A803RAX5_CANSA</name>
<keyword evidence="2" id="KW-1185">Reference proteome</keyword>
<dbReference type="EMBL" id="UZAU01000815">
    <property type="status" value="NOT_ANNOTATED_CDS"/>
    <property type="molecule type" value="Genomic_DNA"/>
</dbReference>